<keyword evidence="9" id="KW-0808">Transferase</keyword>
<keyword evidence="8" id="KW-0645">Protease</keyword>
<keyword evidence="13" id="KW-0547">Nucleotide-binding</keyword>
<keyword evidence="16" id="KW-0378">Hydrolase</keyword>
<reference evidence="34" key="1">
    <citation type="submission" date="2022-08" db="EMBL/GenBank/DDBJ databases">
        <authorList>
            <person name="Byrne P K."/>
        </authorList>
    </citation>
    <scope>NUCLEOTIDE SEQUENCE</scope>
    <source>
        <strain evidence="34">UCD650</strain>
    </source>
</reference>
<evidence type="ECO:0000259" key="33">
    <source>
        <dbReference type="PROSITE" id="PS50994"/>
    </source>
</evidence>
<evidence type="ECO:0000256" key="6">
    <source>
        <dbReference type="ARBA" id="ARBA00022578"/>
    </source>
</evidence>
<evidence type="ECO:0000256" key="11">
    <source>
        <dbReference type="ARBA" id="ARBA00022722"/>
    </source>
</evidence>
<keyword evidence="26" id="KW-0233">DNA recombination</keyword>
<dbReference type="InterPro" id="IPR054722">
    <property type="entry name" value="PolX-like_BBD"/>
</dbReference>
<keyword evidence="27" id="KW-0539">Nucleus</keyword>
<evidence type="ECO:0000256" key="1">
    <source>
        <dbReference type="ARBA" id="ARBA00000077"/>
    </source>
</evidence>
<keyword evidence="15" id="KW-0863">Zinc-finger</keyword>
<keyword evidence="23" id="KW-0239">DNA-directed DNA polymerase</keyword>
<keyword evidence="10" id="KW-0548">Nucleotidyltransferase</keyword>
<keyword evidence="19" id="KW-0460">Magnesium</keyword>
<evidence type="ECO:0000256" key="12">
    <source>
        <dbReference type="ARBA" id="ARBA00022723"/>
    </source>
</evidence>
<keyword evidence="6" id="KW-0815">Transposition</keyword>
<dbReference type="Gene3D" id="3.30.420.10">
    <property type="entry name" value="Ribonuclease H-like superfamily/Ribonuclease H"/>
    <property type="match status" value="1"/>
</dbReference>
<evidence type="ECO:0000256" key="18">
    <source>
        <dbReference type="ARBA" id="ARBA00022840"/>
    </source>
</evidence>
<feature type="domain" description="Integrase catalytic" evidence="33">
    <location>
        <begin position="285"/>
        <end position="452"/>
    </location>
</feature>
<keyword evidence="35" id="KW-1185">Reference proteome</keyword>
<dbReference type="InterPro" id="IPR012337">
    <property type="entry name" value="RNaseH-like_sf"/>
</dbReference>
<protein>
    <recommendedName>
        <fullName evidence="33">Integrase catalytic domain-containing protein</fullName>
    </recommendedName>
</protein>
<evidence type="ECO:0000256" key="14">
    <source>
        <dbReference type="ARBA" id="ARBA00022759"/>
    </source>
</evidence>
<evidence type="ECO:0000256" key="7">
    <source>
        <dbReference type="ARBA" id="ARBA00022612"/>
    </source>
</evidence>
<feature type="region of interest" description="Disordered" evidence="32">
    <location>
        <begin position="34"/>
        <end position="59"/>
    </location>
</feature>
<gene>
    <name evidence="34" type="primary">U6500I01570</name>
    <name evidence="34" type="ORF">SEUBUCD650_0I01570</name>
</gene>
<evidence type="ECO:0000256" key="32">
    <source>
        <dbReference type="SAM" id="MobiDB-lite"/>
    </source>
</evidence>
<dbReference type="PANTHER" id="PTHR42648:SF11">
    <property type="entry name" value="TRANSPOSON TY4-P GAG-POL POLYPROTEIN"/>
    <property type="match status" value="1"/>
</dbReference>
<evidence type="ECO:0000256" key="4">
    <source>
        <dbReference type="ARBA" id="ARBA00004496"/>
    </source>
</evidence>
<keyword evidence="14" id="KW-0255">Endonuclease</keyword>
<dbReference type="InterPro" id="IPR001584">
    <property type="entry name" value="Integrase_cat-core"/>
</dbReference>
<dbReference type="Pfam" id="PF22936">
    <property type="entry name" value="Pol_BBD"/>
    <property type="match status" value="1"/>
</dbReference>
<evidence type="ECO:0000256" key="13">
    <source>
        <dbReference type="ARBA" id="ARBA00022741"/>
    </source>
</evidence>
<dbReference type="Proteomes" id="UP001152964">
    <property type="component" value="Chromosome 9"/>
</dbReference>
<evidence type="ECO:0000256" key="5">
    <source>
        <dbReference type="ARBA" id="ARBA00022490"/>
    </source>
</evidence>
<evidence type="ECO:0000256" key="22">
    <source>
        <dbReference type="ARBA" id="ARBA00022918"/>
    </source>
</evidence>
<dbReference type="PROSITE" id="PS50994">
    <property type="entry name" value="INTEGRASE"/>
    <property type="match status" value="1"/>
</dbReference>
<evidence type="ECO:0000256" key="17">
    <source>
        <dbReference type="ARBA" id="ARBA00022833"/>
    </source>
</evidence>
<evidence type="ECO:0000313" key="34">
    <source>
        <dbReference type="EMBL" id="CAI2040379.1"/>
    </source>
</evidence>
<evidence type="ECO:0000256" key="25">
    <source>
        <dbReference type="ARBA" id="ARBA00023125"/>
    </source>
</evidence>
<keyword evidence="18" id="KW-0067">ATP-binding</keyword>
<name>A0ABN8W156_SACEU</name>
<keyword evidence="17" id="KW-0862">Zinc</keyword>
<accession>A0ABN8W156</accession>
<sequence length="522" mass="59945">MDLSSTDSHYSERNCKYCKSELHSSVNCRKKLNRELRPTTPNYSKGNYSQGSTQKNTQKLAHNKSELLTKRKKASNKNLVIIDTGSGVNITNNRRLLHDYEDNKEKVKFFGIGKNNSVPVKGSGYIKIKSNTNDDYLLAHYVPEEETTIISGYELAKETDLVLSKKYSTLENKDMNIKTHVKDGIIHVKKDDLIDHPTYDFKVNAIQPTSSKKVRLKTKVVSLKDAHKRMGHTGVQQIENSIKHNHYEESIDLIKEPNEFWCETCKVSKATRRNHYTGSMNEYSIDNEPGSSRCMDIFGPVSNSNSDTKRYMFIMVDNNTRYCMTSTHFNKNAETILAQIKKNIQYVETQFDRKVRKINSDQGTEFTNDQIAKYFVSKGIHHIFPTTQDHAANGRAERYIRTIVTDATTLLKHSNLRIKFWEYAVTSATNVRNCLENKTTGQLPLKAISSQPVKVRFMSFLPFGEQGIIWNHNHNKLKPSGFNAIVLCKDANSYGYKFFVPSIKKLSLPIITQFQTTQWIQY</sequence>
<dbReference type="PANTHER" id="PTHR42648">
    <property type="entry name" value="TRANSPOSASE, PUTATIVE-RELATED"/>
    <property type="match status" value="1"/>
</dbReference>
<keyword evidence="7" id="KW-1188">Viral release from host cell</keyword>
<keyword evidence="21" id="KW-0229">DNA integration</keyword>
<dbReference type="InterPro" id="IPR039537">
    <property type="entry name" value="Retrotran_Ty1/copia-like"/>
</dbReference>
<comment type="catalytic activity">
    <reaction evidence="31">
        <text>DNA(n) + a 2'-deoxyribonucleoside 5'-triphosphate = DNA(n+1) + diphosphate</text>
        <dbReference type="Rhea" id="RHEA:22508"/>
        <dbReference type="Rhea" id="RHEA-COMP:17339"/>
        <dbReference type="Rhea" id="RHEA-COMP:17340"/>
        <dbReference type="ChEBI" id="CHEBI:33019"/>
        <dbReference type="ChEBI" id="CHEBI:61560"/>
        <dbReference type="ChEBI" id="CHEBI:173112"/>
        <dbReference type="EC" id="2.7.7.7"/>
    </reaction>
</comment>
<keyword evidence="20" id="KW-0694">RNA-binding</keyword>
<keyword evidence="25" id="KW-0238">DNA-binding</keyword>
<evidence type="ECO:0000256" key="30">
    <source>
        <dbReference type="ARBA" id="ARBA00048173"/>
    </source>
</evidence>
<keyword evidence="22" id="KW-0695">RNA-directed DNA polymerase</keyword>
<evidence type="ECO:0000256" key="23">
    <source>
        <dbReference type="ARBA" id="ARBA00022932"/>
    </source>
</evidence>
<comment type="function">
    <text evidence="28">Reverse transcriptase/ribonuclease H (RT) is a multifunctional enzyme that catalyzes the conversion of the retro-elements RNA genome into dsDNA within the VLP. The enzyme displays a DNA polymerase activity that can copy either DNA or RNA templates, and a ribonuclease H (RNase H) activity that cleaves the RNA strand of RNA-DNA heteroduplexes during plus-strand synthesis and hydrolyzes RNA primers. The conversion leads to a linear dsDNA copy of the retrotransposon that includes long terminal repeats (LTRs) at both ends.</text>
</comment>
<keyword evidence="24" id="KW-0917">Virion maturation</keyword>
<keyword evidence="12" id="KW-0479">Metal-binding</keyword>
<evidence type="ECO:0000256" key="15">
    <source>
        <dbReference type="ARBA" id="ARBA00022771"/>
    </source>
</evidence>
<proteinExistence type="predicted"/>
<evidence type="ECO:0000256" key="2">
    <source>
        <dbReference type="ARBA" id="ARBA00002180"/>
    </source>
</evidence>
<evidence type="ECO:0000256" key="8">
    <source>
        <dbReference type="ARBA" id="ARBA00022670"/>
    </source>
</evidence>
<evidence type="ECO:0000256" key="31">
    <source>
        <dbReference type="ARBA" id="ARBA00049244"/>
    </source>
</evidence>
<keyword evidence="5" id="KW-0963">Cytoplasm</keyword>
<dbReference type="InterPro" id="IPR036397">
    <property type="entry name" value="RNaseH_sf"/>
</dbReference>
<evidence type="ECO:0000256" key="29">
    <source>
        <dbReference type="ARBA" id="ARBA00025615"/>
    </source>
</evidence>
<evidence type="ECO:0000256" key="27">
    <source>
        <dbReference type="ARBA" id="ARBA00023242"/>
    </source>
</evidence>
<comment type="catalytic activity">
    <reaction evidence="30">
        <text>DNA(n) + a 2'-deoxyribonucleoside 5'-triphosphate = DNA(n+1) + diphosphate</text>
        <dbReference type="Rhea" id="RHEA:22508"/>
        <dbReference type="Rhea" id="RHEA-COMP:17339"/>
        <dbReference type="Rhea" id="RHEA-COMP:17340"/>
        <dbReference type="ChEBI" id="CHEBI:33019"/>
        <dbReference type="ChEBI" id="CHEBI:61560"/>
        <dbReference type="ChEBI" id="CHEBI:173112"/>
        <dbReference type="EC" id="2.7.7.49"/>
    </reaction>
</comment>
<organism evidence="34 35">
    <name type="scientific">Saccharomyces eubayanus</name>
    <name type="common">Yeast</name>
    <dbReference type="NCBI Taxonomy" id="1080349"/>
    <lineage>
        <taxon>Eukaryota</taxon>
        <taxon>Fungi</taxon>
        <taxon>Dikarya</taxon>
        <taxon>Ascomycota</taxon>
        <taxon>Saccharomycotina</taxon>
        <taxon>Saccharomycetes</taxon>
        <taxon>Saccharomycetales</taxon>
        <taxon>Saccharomycetaceae</taxon>
        <taxon>Saccharomyces</taxon>
    </lineage>
</organism>
<comment type="catalytic activity">
    <reaction evidence="1">
        <text>Endonucleolytic cleavage to 5'-phosphomonoester.</text>
        <dbReference type="EC" id="3.1.26.4"/>
    </reaction>
</comment>
<evidence type="ECO:0000256" key="9">
    <source>
        <dbReference type="ARBA" id="ARBA00022679"/>
    </source>
</evidence>
<dbReference type="Pfam" id="PF00665">
    <property type="entry name" value="rve"/>
    <property type="match status" value="1"/>
</dbReference>
<comment type="function">
    <text evidence="29">Integrase (IN) targets the VLP to the nucleus, where a subparticle preintegration complex (PIC) containing at least integrase and the newly synthesized dsDNA copy of the retrotransposon must transit the nuclear membrane. Once in the nucleus, integrase performs the integration of the dsDNA into the host genome.</text>
</comment>
<comment type="subcellular location">
    <subcellularLocation>
        <location evidence="4">Cytoplasm</location>
    </subcellularLocation>
    <subcellularLocation>
        <location evidence="3">Nucleus</location>
    </subcellularLocation>
</comment>
<evidence type="ECO:0000256" key="28">
    <source>
        <dbReference type="ARBA" id="ARBA00025590"/>
    </source>
</evidence>
<evidence type="ECO:0000256" key="26">
    <source>
        <dbReference type="ARBA" id="ARBA00023172"/>
    </source>
</evidence>
<evidence type="ECO:0000256" key="24">
    <source>
        <dbReference type="ARBA" id="ARBA00023113"/>
    </source>
</evidence>
<feature type="compositionally biased region" description="Polar residues" evidence="32">
    <location>
        <begin position="39"/>
        <end position="59"/>
    </location>
</feature>
<evidence type="ECO:0000256" key="3">
    <source>
        <dbReference type="ARBA" id="ARBA00004123"/>
    </source>
</evidence>
<evidence type="ECO:0000256" key="10">
    <source>
        <dbReference type="ARBA" id="ARBA00022695"/>
    </source>
</evidence>
<evidence type="ECO:0000313" key="35">
    <source>
        <dbReference type="Proteomes" id="UP001152964"/>
    </source>
</evidence>
<evidence type="ECO:0000256" key="21">
    <source>
        <dbReference type="ARBA" id="ARBA00022908"/>
    </source>
</evidence>
<keyword evidence="11" id="KW-0540">Nuclease</keyword>
<evidence type="ECO:0000256" key="19">
    <source>
        <dbReference type="ARBA" id="ARBA00022842"/>
    </source>
</evidence>
<dbReference type="EMBL" id="OX291499">
    <property type="protein sequence ID" value="CAI2040379.1"/>
    <property type="molecule type" value="Genomic_DNA"/>
</dbReference>
<evidence type="ECO:0000256" key="16">
    <source>
        <dbReference type="ARBA" id="ARBA00022801"/>
    </source>
</evidence>
<comment type="function">
    <text evidence="2">The aspartyl protease (PR) mediates the proteolytic cleavages of the Gag and Gag-Pol polyproteins after assembly of the VLP.</text>
</comment>
<dbReference type="SUPFAM" id="SSF53098">
    <property type="entry name" value="Ribonuclease H-like"/>
    <property type="match status" value="1"/>
</dbReference>
<evidence type="ECO:0000256" key="20">
    <source>
        <dbReference type="ARBA" id="ARBA00022884"/>
    </source>
</evidence>